<dbReference type="Pfam" id="PF24879">
    <property type="entry name" value="DUF7737"/>
    <property type="match status" value="1"/>
</dbReference>
<dbReference type="InterPro" id="IPR056639">
    <property type="entry name" value="DUF7737"/>
</dbReference>
<dbReference type="OrthoDB" id="9763697at2"/>
<evidence type="ECO:0000259" key="2">
    <source>
        <dbReference type="Pfam" id="PF24879"/>
    </source>
</evidence>
<reference evidence="3 4" key="1">
    <citation type="submission" date="2019-02" db="EMBL/GenBank/DDBJ databases">
        <title>Jishengella sp. nov., isolated from a root of Zingiber montanum.</title>
        <authorList>
            <person name="Kuncharoen N."/>
            <person name="Kudo T."/>
            <person name="Masahiro Y."/>
            <person name="Ohkuma M."/>
            <person name="Tanasupawat S."/>
        </authorList>
    </citation>
    <scope>NUCLEOTIDE SEQUENCE [LARGE SCALE GENOMIC DNA]</scope>
    <source>
        <strain evidence="3 4">PLAI 1-1</strain>
    </source>
</reference>
<dbReference type="Pfam" id="PF13569">
    <property type="entry name" value="DUF4132"/>
    <property type="match status" value="1"/>
</dbReference>
<keyword evidence="4" id="KW-1185">Reference proteome</keyword>
<name>A0A4R0GVC1_9ACTN</name>
<evidence type="ECO:0000259" key="1">
    <source>
        <dbReference type="Pfam" id="PF13569"/>
    </source>
</evidence>
<proteinExistence type="predicted"/>
<dbReference type="AlphaFoldDB" id="A0A4R0GVC1"/>
<feature type="domain" description="DUF7737" evidence="2">
    <location>
        <begin position="701"/>
        <end position="805"/>
    </location>
</feature>
<dbReference type="RefSeq" id="WP_131300912.1">
    <property type="nucleotide sequence ID" value="NZ_SJJR01000002.1"/>
</dbReference>
<feature type="domain" description="DUF4132" evidence="1">
    <location>
        <begin position="379"/>
        <end position="554"/>
    </location>
</feature>
<comment type="caution">
    <text evidence="3">The sequence shown here is derived from an EMBL/GenBank/DDBJ whole genome shotgun (WGS) entry which is preliminary data.</text>
</comment>
<organism evidence="3 4">
    <name type="scientific">Micromonospora zingiberis</name>
    <dbReference type="NCBI Taxonomy" id="2053011"/>
    <lineage>
        <taxon>Bacteria</taxon>
        <taxon>Bacillati</taxon>
        <taxon>Actinomycetota</taxon>
        <taxon>Actinomycetes</taxon>
        <taxon>Micromonosporales</taxon>
        <taxon>Micromonosporaceae</taxon>
        <taxon>Micromonospora</taxon>
    </lineage>
</organism>
<dbReference type="InterPro" id="IPR025406">
    <property type="entry name" value="DUF4132"/>
</dbReference>
<protein>
    <submittedName>
        <fullName evidence="3">DUF4132 domain-containing protein</fullName>
    </submittedName>
</protein>
<evidence type="ECO:0000313" key="3">
    <source>
        <dbReference type="EMBL" id="TCB99721.1"/>
    </source>
</evidence>
<sequence length="809" mass="88725">MTTTTDTVWYATRARELVAANDLTALADHLYTHARLCLEDPEVRAALRPLPRADVARLVHAMVLRQKNGRNRSWTALEMIGQVARRLPAELTPEQLEALARYAVRTSYGLPPGALEIVARGVAAAGPLPADLEKVLAARSGESQRLRQLLVELAGLPLDPADPWAEQVLAELPTLNPAWQRLAAHASTATTARPTAGWSTEAIRLLAEVEPAEAATVLDRWLAAAARSPHRTPTPINADLLRGLLWLAERADPAPEQVRLIGALVEAMLRRLPGIGPACPKVANAAVGVLGRVDGEAALAQLARLSTRITYKGTRNEIDKALDARATAMGIGRDEIEELAVPDYGLTEVGRHEVALGGCRAELRIAGTSATLVWHNESGRQVKSPPAVVRRDHAAQLADLKGLAKEVSGMLAAQTARLDGLFLAQRTWTVAGWRQRYLDHPLVGGLARRLLWLVDGVPCGWADGALRTVDDIPVTAADDAQVRIWHPIDRPVEEVVGWREWLERHRVVQPFKQAHREVYLLTPAEETTGTYSNRFAGHILRQHQYHALAAIRGWNDRLRLMVDDSYPPTFRELPGWGLRAEYWVEGVGDDYGVDTTESGSYLRLVTDQVRFYPVAAAQNWSHASGGGYTSGRWAWTDARPTEPLPLDQIPPLVLSEIMRDVDLFVGVASVGNDPTWSDGGPQGRFRDYWSSYSFGELSATAETRRDLLARLLPRLAVGQRARIDGRFLVVDGDLRTYRIHLGSGNILMSPNDAYLCIVPDRGAGRLGDQQFLPFEGDGMLAVILSKAMLLAKDAEITDPTITHQIGSGR</sequence>
<dbReference type="Proteomes" id="UP000292274">
    <property type="component" value="Unassembled WGS sequence"/>
</dbReference>
<evidence type="ECO:0000313" key="4">
    <source>
        <dbReference type="Proteomes" id="UP000292274"/>
    </source>
</evidence>
<accession>A0A4R0GVC1</accession>
<gene>
    <name evidence="3" type="ORF">E0H26_03995</name>
</gene>
<dbReference type="EMBL" id="SJJR01000002">
    <property type="protein sequence ID" value="TCB99721.1"/>
    <property type="molecule type" value="Genomic_DNA"/>
</dbReference>